<accession>A0A2M9A901</accession>
<comment type="caution">
    <text evidence="1">The sequence shown here is derived from an EMBL/GenBank/DDBJ whole genome shotgun (WGS) entry which is preliminary data.</text>
</comment>
<dbReference type="Proteomes" id="UP000231134">
    <property type="component" value="Unassembled WGS sequence"/>
</dbReference>
<proteinExistence type="predicted"/>
<organism evidence="1 2">
    <name type="scientific">Hallerella succinigenes</name>
    <dbReference type="NCBI Taxonomy" id="1896222"/>
    <lineage>
        <taxon>Bacteria</taxon>
        <taxon>Pseudomonadati</taxon>
        <taxon>Fibrobacterota</taxon>
        <taxon>Fibrobacteria</taxon>
        <taxon>Fibrobacterales</taxon>
        <taxon>Fibrobacteraceae</taxon>
        <taxon>Hallerella</taxon>
    </lineage>
</organism>
<protein>
    <submittedName>
        <fullName evidence="1">Uncharacterized protein</fullName>
    </submittedName>
</protein>
<sequence>MSNPFRNNILMTCFNNPKNILQDMRINTRIVICQETFSSPSYPDFSGIGSRYTFRYMNMYRFQRNTLIGPEINPERSYLKDLRHC</sequence>
<gene>
    <name evidence="1" type="ORF">BGX16_2224</name>
</gene>
<dbReference type="AlphaFoldDB" id="A0A2M9A901"/>
<evidence type="ECO:0000313" key="2">
    <source>
        <dbReference type="Proteomes" id="UP000231134"/>
    </source>
</evidence>
<reference evidence="1 2" key="1">
    <citation type="submission" date="2017-11" db="EMBL/GenBank/DDBJ databases">
        <title>Animal gut microbial communities from fecal samples from Wisconsin, USA.</title>
        <authorList>
            <person name="Neumann A."/>
        </authorList>
    </citation>
    <scope>NUCLEOTIDE SEQUENCE [LARGE SCALE GENOMIC DNA]</scope>
    <source>
        <strain evidence="1 2">UWS3</strain>
    </source>
</reference>
<dbReference type="EMBL" id="PGEX01000001">
    <property type="protein sequence ID" value="PJJ42206.1"/>
    <property type="molecule type" value="Genomic_DNA"/>
</dbReference>
<keyword evidence="2" id="KW-1185">Reference proteome</keyword>
<name>A0A2M9A901_9BACT</name>
<evidence type="ECO:0000313" key="1">
    <source>
        <dbReference type="EMBL" id="PJJ42206.1"/>
    </source>
</evidence>